<comment type="subcellular location">
    <subcellularLocation>
        <location evidence="1">Cell membrane</location>
        <topology evidence="1">Multi-pass membrane protein</topology>
    </subcellularLocation>
</comment>
<sequence>MELGRWSSRQYGLLCVLAGNMLIDALEVSAAIVLLPRLRADLDRPLATAQWVMSGFALGFGGLMPFGRQVVALLGRRRVYLASLLFFAAASVLGALTRDPLLLVATRFVKGFCAALAAPTGLAIIGTAFEEGPARNRALSVYMLFGACGFTAGLLLSGLLTGVGWRWTFLFPSPIVLVLFTIALYILPAEHPPGEARLRLDIAGACTFIAALVALVHAIVSLPGHDWTEPRTLRAFALAAVLFGAFVLVERRAAEPLIRVSLLAHRTLIRSALGAAALNGSYLGFLLILTFHFQSLAGWSPLRTALALLPASAPLAATSWWAGRVVSRLGAARLIAMGASLPPMGYAFYDLRLRFPLTYTADVFPALLLVGAGFVLAFAALNVQATSGVPAAARGAAVGLYQTAVQLGATVVIALVTALLGRSSAAFDASDGAHASIYRPALHLVTAIGALGFIVALGGVLSTRAEGAPVARRPS</sequence>
<dbReference type="Gene3D" id="1.20.1250.20">
    <property type="entry name" value="MFS general substrate transporter like domains"/>
    <property type="match status" value="1"/>
</dbReference>
<feature type="transmembrane region" description="Helical" evidence="7">
    <location>
        <begin position="47"/>
        <end position="67"/>
    </location>
</feature>
<dbReference type="InterPro" id="IPR020846">
    <property type="entry name" value="MFS_dom"/>
</dbReference>
<evidence type="ECO:0000256" key="1">
    <source>
        <dbReference type="ARBA" id="ARBA00004651"/>
    </source>
</evidence>
<feature type="transmembrane region" description="Helical" evidence="7">
    <location>
        <begin position="108"/>
        <end position="129"/>
    </location>
</feature>
<feature type="transmembrane region" description="Helical" evidence="7">
    <location>
        <begin position="305"/>
        <end position="322"/>
    </location>
</feature>
<evidence type="ECO:0000256" key="6">
    <source>
        <dbReference type="ARBA" id="ARBA00023136"/>
    </source>
</evidence>
<protein>
    <submittedName>
        <fullName evidence="9">MFS transporter</fullName>
    </submittedName>
</protein>
<evidence type="ECO:0000313" key="10">
    <source>
        <dbReference type="Proteomes" id="UP001374803"/>
    </source>
</evidence>
<feature type="transmembrane region" description="Helical" evidence="7">
    <location>
        <begin position="271"/>
        <end position="293"/>
    </location>
</feature>
<dbReference type="Proteomes" id="UP001374803">
    <property type="component" value="Chromosome"/>
</dbReference>
<reference evidence="9" key="1">
    <citation type="submission" date="2021-12" db="EMBL/GenBank/DDBJ databases">
        <title>Discovery of the Pendulisporaceae a myxobacterial family with distinct sporulation behavior and unique specialized metabolism.</title>
        <authorList>
            <person name="Garcia R."/>
            <person name="Popoff A."/>
            <person name="Bader C.D."/>
            <person name="Loehr J."/>
            <person name="Walesch S."/>
            <person name="Walt C."/>
            <person name="Boldt J."/>
            <person name="Bunk B."/>
            <person name="Haeckl F.J.F.P.J."/>
            <person name="Gunesch A.P."/>
            <person name="Birkelbach J."/>
            <person name="Nuebel U."/>
            <person name="Pietschmann T."/>
            <person name="Bach T."/>
            <person name="Mueller R."/>
        </authorList>
    </citation>
    <scope>NUCLEOTIDE SEQUENCE</scope>
    <source>
        <strain evidence="9">MSr11367</strain>
    </source>
</reference>
<feature type="domain" description="Major facilitator superfamily (MFS) profile" evidence="8">
    <location>
        <begin position="13"/>
        <end position="464"/>
    </location>
</feature>
<feature type="transmembrane region" description="Helical" evidence="7">
    <location>
        <begin position="334"/>
        <end position="351"/>
    </location>
</feature>
<feature type="transmembrane region" description="Helical" evidence="7">
    <location>
        <begin position="12"/>
        <end position="35"/>
    </location>
</feature>
<feature type="transmembrane region" description="Helical" evidence="7">
    <location>
        <begin position="441"/>
        <end position="463"/>
    </location>
</feature>
<keyword evidence="4 7" id="KW-0812">Transmembrane</keyword>
<accession>A0ABZ2L1J8</accession>
<dbReference type="Gene3D" id="1.20.1720.10">
    <property type="entry name" value="Multidrug resistance protein D"/>
    <property type="match status" value="1"/>
</dbReference>
<feature type="transmembrane region" description="Helical" evidence="7">
    <location>
        <begin position="141"/>
        <end position="163"/>
    </location>
</feature>
<evidence type="ECO:0000256" key="4">
    <source>
        <dbReference type="ARBA" id="ARBA00022692"/>
    </source>
</evidence>
<dbReference type="PANTHER" id="PTHR42718:SF46">
    <property type="entry name" value="BLR6921 PROTEIN"/>
    <property type="match status" value="1"/>
</dbReference>
<dbReference type="CDD" id="cd17321">
    <property type="entry name" value="MFS_MMR_MDR_like"/>
    <property type="match status" value="1"/>
</dbReference>
<evidence type="ECO:0000256" key="7">
    <source>
        <dbReference type="SAM" id="Phobius"/>
    </source>
</evidence>
<feature type="transmembrane region" description="Helical" evidence="7">
    <location>
        <begin position="79"/>
        <end position="96"/>
    </location>
</feature>
<feature type="transmembrane region" description="Helical" evidence="7">
    <location>
        <begin position="169"/>
        <end position="188"/>
    </location>
</feature>
<evidence type="ECO:0000313" key="9">
    <source>
        <dbReference type="EMBL" id="WXB03434.1"/>
    </source>
</evidence>
<evidence type="ECO:0000259" key="8">
    <source>
        <dbReference type="PROSITE" id="PS50850"/>
    </source>
</evidence>
<dbReference type="SUPFAM" id="SSF103473">
    <property type="entry name" value="MFS general substrate transporter"/>
    <property type="match status" value="1"/>
</dbReference>
<keyword evidence="2" id="KW-0813">Transport</keyword>
<proteinExistence type="predicted"/>
<keyword evidence="3" id="KW-1003">Cell membrane</keyword>
<evidence type="ECO:0000256" key="2">
    <source>
        <dbReference type="ARBA" id="ARBA00022448"/>
    </source>
</evidence>
<feature type="transmembrane region" description="Helical" evidence="7">
    <location>
        <begin position="200"/>
        <end position="220"/>
    </location>
</feature>
<gene>
    <name evidence="9" type="ORF">LVJ94_41835</name>
</gene>
<dbReference type="Pfam" id="PF07690">
    <property type="entry name" value="MFS_1"/>
    <property type="match status" value="1"/>
</dbReference>
<keyword evidence="6 7" id="KW-0472">Membrane</keyword>
<evidence type="ECO:0000256" key="5">
    <source>
        <dbReference type="ARBA" id="ARBA00022989"/>
    </source>
</evidence>
<feature type="transmembrane region" description="Helical" evidence="7">
    <location>
        <begin position="395"/>
        <end position="421"/>
    </location>
</feature>
<name>A0ABZ2L1J8_9BACT</name>
<keyword evidence="5 7" id="KW-1133">Transmembrane helix</keyword>
<dbReference type="PROSITE" id="PS50850">
    <property type="entry name" value="MFS"/>
    <property type="match status" value="1"/>
</dbReference>
<feature type="transmembrane region" description="Helical" evidence="7">
    <location>
        <begin position="232"/>
        <end position="250"/>
    </location>
</feature>
<organism evidence="9 10">
    <name type="scientific">Pendulispora rubella</name>
    <dbReference type="NCBI Taxonomy" id="2741070"/>
    <lineage>
        <taxon>Bacteria</taxon>
        <taxon>Pseudomonadati</taxon>
        <taxon>Myxococcota</taxon>
        <taxon>Myxococcia</taxon>
        <taxon>Myxococcales</taxon>
        <taxon>Sorangiineae</taxon>
        <taxon>Pendulisporaceae</taxon>
        <taxon>Pendulispora</taxon>
    </lineage>
</organism>
<keyword evidence="10" id="KW-1185">Reference proteome</keyword>
<dbReference type="EMBL" id="CP089983">
    <property type="protein sequence ID" value="WXB03434.1"/>
    <property type="molecule type" value="Genomic_DNA"/>
</dbReference>
<dbReference type="InterPro" id="IPR011701">
    <property type="entry name" value="MFS"/>
</dbReference>
<evidence type="ECO:0000256" key="3">
    <source>
        <dbReference type="ARBA" id="ARBA00022475"/>
    </source>
</evidence>
<feature type="transmembrane region" description="Helical" evidence="7">
    <location>
        <begin position="363"/>
        <end position="383"/>
    </location>
</feature>
<dbReference type="InterPro" id="IPR036259">
    <property type="entry name" value="MFS_trans_sf"/>
</dbReference>
<dbReference type="RefSeq" id="WP_394833064.1">
    <property type="nucleotide sequence ID" value="NZ_CP089929.1"/>
</dbReference>
<dbReference type="PANTHER" id="PTHR42718">
    <property type="entry name" value="MAJOR FACILITATOR SUPERFAMILY MULTIDRUG TRANSPORTER MFSC"/>
    <property type="match status" value="1"/>
</dbReference>